<keyword evidence="3" id="KW-1185">Reference proteome</keyword>
<protein>
    <submittedName>
        <fullName evidence="2">Uncharacterized protein</fullName>
    </submittedName>
</protein>
<evidence type="ECO:0000313" key="2">
    <source>
        <dbReference type="EMBL" id="EDM79895.1"/>
    </source>
</evidence>
<comment type="caution">
    <text evidence="2">The sequence shown here is derived from an EMBL/GenBank/DDBJ whole genome shotgun (WGS) entry which is preliminary data.</text>
</comment>
<evidence type="ECO:0000256" key="1">
    <source>
        <dbReference type="SAM" id="MobiDB-lite"/>
    </source>
</evidence>
<feature type="compositionally biased region" description="Acidic residues" evidence="1">
    <location>
        <begin position="17"/>
        <end position="26"/>
    </location>
</feature>
<organism evidence="2 3">
    <name type="scientific">Plesiocystis pacifica SIR-1</name>
    <dbReference type="NCBI Taxonomy" id="391625"/>
    <lineage>
        <taxon>Bacteria</taxon>
        <taxon>Pseudomonadati</taxon>
        <taxon>Myxococcota</taxon>
        <taxon>Polyangia</taxon>
        <taxon>Nannocystales</taxon>
        <taxon>Nannocystaceae</taxon>
        <taxon>Plesiocystis</taxon>
    </lineage>
</organism>
<dbReference type="EMBL" id="ABCS01000015">
    <property type="protein sequence ID" value="EDM79895.1"/>
    <property type="molecule type" value="Genomic_DNA"/>
</dbReference>
<evidence type="ECO:0000313" key="3">
    <source>
        <dbReference type="Proteomes" id="UP000005801"/>
    </source>
</evidence>
<dbReference type="AlphaFoldDB" id="A6G2F8"/>
<gene>
    <name evidence="2" type="ORF">PPSIR1_22676</name>
</gene>
<reference evidence="2 3" key="1">
    <citation type="submission" date="2007-06" db="EMBL/GenBank/DDBJ databases">
        <authorList>
            <person name="Shimkets L."/>
            <person name="Ferriera S."/>
            <person name="Johnson J."/>
            <person name="Kravitz S."/>
            <person name="Beeson K."/>
            <person name="Sutton G."/>
            <person name="Rogers Y.-H."/>
            <person name="Friedman R."/>
            <person name="Frazier M."/>
            <person name="Venter J.C."/>
        </authorList>
    </citation>
    <scope>NUCLEOTIDE SEQUENCE [LARGE SCALE GENOMIC DNA]</scope>
    <source>
        <strain evidence="2 3">SIR-1</strain>
    </source>
</reference>
<proteinExistence type="predicted"/>
<sequence>MASTTACGDDSGGGEGGTDEAGEEGGTDGSPAPEPGAPAAGWSSDYADGGVGLSCDDDRATLDGKGVPNVSEGERALYVGFEQIGDNQNPIVIGFDGDAQQFCERHETEGPDGRAVGLTWDGGAVAYLVYTIVGGGSSLEGKGGWLSAYAPGAISGGGPKVSVVGKVNADTGALDSASFIISVKSDGKVNSHNPRAAPTVLEDGSVEFLGSSAHKPIDANGQASMDCTDYPFDTRYVLSEDLGALVCASSSNCAAELECEGA</sequence>
<feature type="region of interest" description="Disordered" evidence="1">
    <location>
        <begin position="1"/>
        <end position="51"/>
    </location>
</feature>
<name>A6G2F8_9BACT</name>
<dbReference type="STRING" id="391625.PPSIR1_22676"/>
<dbReference type="Proteomes" id="UP000005801">
    <property type="component" value="Unassembled WGS sequence"/>
</dbReference>
<accession>A6G2F8</accession>